<dbReference type="AlphaFoldDB" id="A0A388K873"/>
<evidence type="ECO:0008006" key="4">
    <source>
        <dbReference type="Google" id="ProtNLM"/>
    </source>
</evidence>
<dbReference type="EMBL" id="BFEA01000071">
    <property type="protein sequence ID" value="GBG66247.1"/>
    <property type="molecule type" value="Genomic_DNA"/>
</dbReference>
<dbReference type="Pfam" id="PF08315">
    <property type="entry name" value="cwf18"/>
    <property type="match status" value="1"/>
</dbReference>
<gene>
    <name evidence="2" type="ORF">CBR_g57849</name>
</gene>
<reference evidence="2 3" key="1">
    <citation type="journal article" date="2018" name="Cell">
        <title>The Chara Genome: Secondary Complexity and Implications for Plant Terrestrialization.</title>
        <authorList>
            <person name="Nishiyama T."/>
            <person name="Sakayama H."/>
            <person name="Vries J.D."/>
            <person name="Buschmann H."/>
            <person name="Saint-Marcoux D."/>
            <person name="Ullrich K.K."/>
            <person name="Haas F.B."/>
            <person name="Vanderstraeten L."/>
            <person name="Becker D."/>
            <person name="Lang D."/>
            <person name="Vosolsobe S."/>
            <person name="Rombauts S."/>
            <person name="Wilhelmsson P.K.I."/>
            <person name="Janitza P."/>
            <person name="Kern R."/>
            <person name="Heyl A."/>
            <person name="Rumpler F."/>
            <person name="Villalobos L.I.A.C."/>
            <person name="Clay J.M."/>
            <person name="Skokan R."/>
            <person name="Toyoda A."/>
            <person name="Suzuki Y."/>
            <person name="Kagoshima H."/>
            <person name="Schijlen E."/>
            <person name="Tajeshwar N."/>
            <person name="Catarino B."/>
            <person name="Hetherington A.J."/>
            <person name="Saltykova A."/>
            <person name="Bonnot C."/>
            <person name="Breuninger H."/>
            <person name="Symeonidi A."/>
            <person name="Radhakrishnan G.V."/>
            <person name="Van Nieuwerburgh F."/>
            <person name="Deforce D."/>
            <person name="Chang C."/>
            <person name="Karol K.G."/>
            <person name="Hedrich R."/>
            <person name="Ulvskov P."/>
            <person name="Glockner G."/>
            <person name="Delwiche C.F."/>
            <person name="Petrasek J."/>
            <person name="Van de Peer Y."/>
            <person name="Friml J."/>
            <person name="Beilby M."/>
            <person name="Dolan L."/>
            <person name="Kohara Y."/>
            <person name="Sugano S."/>
            <person name="Fujiyama A."/>
            <person name="Delaux P.-M."/>
            <person name="Quint M."/>
            <person name="TheiBen G."/>
            <person name="Hagemann M."/>
            <person name="Harholt J."/>
            <person name="Dunand C."/>
            <person name="Zachgo S."/>
            <person name="Langdale J."/>
            <person name="Maumus F."/>
            <person name="Straeten D.V.D."/>
            <person name="Gould S.B."/>
            <person name="Rensing S.A."/>
        </authorList>
    </citation>
    <scope>NUCLEOTIDE SEQUENCE [LARGE SCALE GENOMIC DNA]</scope>
    <source>
        <strain evidence="2 3">S276</strain>
    </source>
</reference>
<dbReference type="GO" id="GO:0005684">
    <property type="term" value="C:U2-type spliceosomal complex"/>
    <property type="evidence" value="ECO:0007669"/>
    <property type="project" value="TreeGrafter"/>
</dbReference>
<accession>A0A388K873</accession>
<protein>
    <recommendedName>
        <fullName evidence="4">Coiled-coil domain-containing protein 12</fullName>
    </recommendedName>
</protein>
<dbReference type="Gramene" id="GBG66247">
    <property type="protein sequence ID" value="GBG66247"/>
    <property type="gene ID" value="CBR_g57849"/>
</dbReference>
<name>A0A388K873_CHABU</name>
<proteinExistence type="predicted"/>
<sequence>MEEALSRRDRLRALREVAIGGPAAEEQVPVAGFSLEDQRGDDADNKRGGSAEKEGEEEKGGSKGRSREGHTSQAAEDGGNAGEEEEEEEEDGRGGKGDGDAGREVRFRNYLPRDKKLLERRIVGPEIPKFIEPVMKGPSGSEELGEVDVDPIVSIAPRKPNWDLRRDVAKQLAKLERRTQRAMIELMHEEEQRRQREEAGKKDQEDGD</sequence>
<feature type="compositionally biased region" description="Acidic residues" evidence="1">
    <location>
        <begin position="82"/>
        <end position="91"/>
    </location>
</feature>
<keyword evidence="3" id="KW-1185">Reference proteome</keyword>
<dbReference type="InterPro" id="IPR013169">
    <property type="entry name" value="mRNA_splic_Cwf18-like"/>
</dbReference>
<dbReference type="PANTHER" id="PTHR31551:SF1">
    <property type="entry name" value="COILED-COIL DOMAIN-CONTAINING PROTEIN 12"/>
    <property type="match status" value="1"/>
</dbReference>
<feature type="region of interest" description="Disordered" evidence="1">
    <location>
        <begin position="185"/>
        <end position="208"/>
    </location>
</feature>
<dbReference type="GO" id="GO:0071014">
    <property type="term" value="C:post-mRNA release spliceosomal complex"/>
    <property type="evidence" value="ECO:0007669"/>
    <property type="project" value="TreeGrafter"/>
</dbReference>
<dbReference type="OrthoDB" id="10261348at2759"/>
<dbReference type="PANTHER" id="PTHR31551">
    <property type="entry name" value="PRE-MRNA-SPLICING FACTOR CWF18"/>
    <property type="match status" value="1"/>
</dbReference>
<comment type="caution">
    <text evidence="2">The sequence shown here is derived from an EMBL/GenBank/DDBJ whole genome shotgun (WGS) entry which is preliminary data.</text>
</comment>
<feature type="compositionally biased region" description="Basic and acidic residues" evidence="1">
    <location>
        <begin position="186"/>
        <end position="208"/>
    </location>
</feature>
<dbReference type="Proteomes" id="UP000265515">
    <property type="component" value="Unassembled WGS sequence"/>
</dbReference>
<evidence type="ECO:0000256" key="1">
    <source>
        <dbReference type="SAM" id="MobiDB-lite"/>
    </source>
</evidence>
<evidence type="ECO:0000313" key="2">
    <source>
        <dbReference type="EMBL" id="GBG66247.1"/>
    </source>
</evidence>
<dbReference type="STRING" id="69332.A0A388K873"/>
<feature type="compositionally biased region" description="Basic and acidic residues" evidence="1">
    <location>
        <begin position="36"/>
        <end position="70"/>
    </location>
</feature>
<organism evidence="2 3">
    <name type="scientific">Chara braunii</name>
    <name type="common">Braun's stonewort</name>
    <dbReference type="NCBI Taxonomy" id="69332"/>
    <lineage>
        <taxon>Eukaryota</taxon>
        <taxon>Viridiplantae</taxon>
        <taxon>Streptophyta</taxon>
        <taxon>Charophyceae</taxon>
        <taxon>Charales</taxon>
        <taxon>Characeae</taxon>
        <taxon>Chara</taxon>
    </lineage>
</organism>
<feature type="compositionally biased region" description="Basic and acidic residues" evidence="1">
    <location>
        <begin position="92"/>
        <end position="110"/>
    </location>
</feature>
<evidence type="ECO:0000313" key="3">
    <source>
        <dbReference type="Proteomes" id="UP000265515"/>
    </source>
</evidence>
<feature type="region of interest" description="Disordered" evidence="1">
    <location>
        <begin position="17"/>
        <end position="110"/>
    </location>
</feature>